<evidence type="ECO:0000313" key="3">
    <source>
        <dbReference type="EMBL" id="ACY86772.1"/>
    </source>
</evidence>
<dbReference type="Pfam" id="PF00419">
    <property type="entry name" value="Fimbrial"/>
    <property type="match status" value="1"/>
</dbReference>
<dbReference type="Proteomes" id="UP000002695">
    <property type="component" value="Chromosome"/>
</dbReference>
<keyword evidence="1" id="KW-0732">Signal</keyword>
<dbReference type="PATRIC" id="fig|588858.6.peg.347"/>
<feature type="domain" description="Fimbrial-type adhesion" evidence="2">
    <location>
        <begin position="32"/>
        <end position="170"/>
    </location>
</feature>
<dbReference type="InterPro" id="IPR036937">
    <property type="entry name" value="Adhesion_dom_fimbrial_sf"/>
</dbReference>
<reference evidence="3 4" key="1">
    <citation type="journal article" date="2010" name="J. Bacteriol.">
        <title>Short-term signatures of evolutionary change in the Salmonella enterica serovar typhimurium 14028 genome.</title>
        <authorList>
            <person name="Jarvik T."/>
            <person name="Smillie C."/>
            <person name="Groisman E.A."/>
            <person name="Ochman H."/>
        </authorList>
    </citation>
    <scope>NUCLEOTIDE SEQUENCE [LARGE SCALE GENOMIC DNA]</scope>
    <source>
        <strain evidence="4">14028s / SGSC 2262</strain>
    </source>
</reference>
<dbReference type="EMBL" id="CP001363">
    <property type="protein sequence ID" value="ACY86772.1"/>
    <property type="molecule type" value="Genomic_DNA"/>
</dbReference>
<dbReference type="BioCyc" id="SENT588858:STM14_RS01575-MONOMER"/>
<dbReference type="Gene3D" id="2.60.40.1090">
    <property type="entry name" value="Fimbrial-type adhesion domain"/>
    <property type="match status" value="1"/>
</dbReference>
<proteinExistence type="predicted"/>
<dbReference type="NCBIfam" id="NF011814">
    <property type="entry name" value="PRK15286.1"/>
    <property type="match status" value="1"/>
</dbReference>
<dbReference type="RefSeq" id="WP_001250313.1">
    <property type="nucleotide sequence ID" value="NC_016856.1"/>
</dbReference>
<dbReference type="InterPro" id="IPR000259">
    <property type="entry name" value="Adhesion_dom_fimbrial"/>
</dbReference>
<accession>A0A0F6AX01</accession>
<dbReference type="GO" id="GO:0043709">
    <property type="term" value="P:cell adhesion involved in single-species biofilm formation"/>
    <property type="evidence" value="ECO:0007669"/>
    <property type="project" value="TreeGrafter"/>
</dbReference>
<feature type="signal peptide" evidence="1">
    <location>
        <begin position="1"/>
        <end position="26"/>
    </location>
</feature>
<dbReference type="SUPFAM" id="SSF49401">
    <property type="entry name" value="Bacterial adhesins"/>
    <property type="match status" value="1"/>
</dbReference>
<name>A0A0F6AX01_SALT1</name>
<dbReference type="PANTHER" id="PTHR33420:SF34">
    <property type="entry name" value="MINOR FIMBRIAL SUBUNIT"/>
    <property type="match status" value="1"/>
</dbReference>
<dbReference type="InterPro" id="IPR050263">
    <property type="entry name" value="Bact_Fimbrial_Adh_Pro"/>
</dbReference>
<evidence type="ECO:0000259" key="2">
    <source>
        <dbReference type="Pfam" id="PF00419"/>
    </source>
</evidence>
<evidence type="ECO:0000313" key="4">
    <source>
        <dbReference type="Proteomes" id="UP000002695"/>
    </source>
</evidence>
<dbReference type="HOGENOM" id="CLU_114111_0_0_6"/>
<protein>
    <submittedName>
        <fullName evidence="3">Minor fimbrial subunit</fullName>
    </submittedName>
</protein>
<dbReference type="InterPro" id="IPR008966">
    <property type="entry name" value="Adhesion_dom_sf"/>
</dbReference>
<gene>
    <name evidence="3" type="primary">stfE</name>
    <name evidence="3" type="ordered locus">STM14_0237</name>
</gene>
<sequence length="170" mass="17697">MRQWRLRLGTVTCAAMLSAVSMPLAAGSKTVNMTLTIVVNAAPPCTVTGGEVEFGNVLTTKVDGVNYRQAVGYRLSCNGRVSDYLKLQIQGNAVTINGESVLQTDVDGLGIRLQTATDGALISPGNTQWLSFQYSGGSGPAIEAIPVKNNGVTLTGGAFNAGATLVVDYQ</sequence>
<evidence type="ECO:0000256" key="1">
    <source>
        <dbReference type="SAM" id="SignalP"/>
    </source>
</evidence>
<dbReference type="GO" id="GO:0009289">
    <property type="term" value="C:pilus"/>
    <property type="evidence" value="ECO:0007669"/>
    <property type="project" value="InterPro"/>
</dbReference>
<dbReference type="AlphaFoldDB" id="A0A0F6AX01"/>
<dbReference type="PANTHER" id="PTHR33420">
    <property type="entry name" value="FIMBRIAL SUBUNIT ELFA-RELATED"/>
    <property type="match status" value="1"/>
</dbReference>
<keyword evidence="4" id="KW-1185">Reference proteome</keyword>
<feature type="chain" id="PRO_5002499901" evidence="1">
    <location>
        <begin position="27"/>
        <end position="170"/>
    </location>
</feature>
<dbReference type="KEGG" id="seo:STM14_0237"/>
<organism evidence="3 4">
    <name type="scientific">Salmonella typhimurium (strain 14028s / SGSC 2262)</name>
    <dbReference type="NCBI Taxonomy" id="588858"/>
    <lineage>
        <taxon>Bacteria</taxon>
        <taxon>Pseudomonadati</taxon>
        <taxon>Pseudomonadota</taxon>
        <taxon>Gammaproteobacteria</taxon>
        <taxon>Enterobacterales</taxon>
        <taxon>Enterobacteriaceae</taxon>
        <taxon>Salmonella</taxon>
    </lineage>
</organism>